<name>A0AAV2F4F7_9ROSI</name>
<keyword evidence="2" id="KW-1185">Reference proteome</keyword>
<sequence>MFPIREKEVPARETVRNDISNPPIEDVELTQVIRADHDDEEDNAGHSHEDHEEMVTQLHGVHEDEVHEMLDEENNEALWEPEEPGLRRGTRIRRPPHVLVDLYETELVGQSREEGVLKYPIANHVGYDHFSPNERAYLAAISKIVEPKTFEEVVKHDCWREAIQREIDALVTNGTWTLETLPQGMKAIGAKWVYKVKYRPDGFVERYKARLVVKRVHTARRCRFP</sequence>
<dbReference type="EMBL" id="OZ034819">
    <property type="protein sequence ID" value="CAL1393106.1"/>
    <property type="molecule type" value="Genomic_DNA"/>
</dbReference>
<reference evidence="1 2" key="1">
    <citation type="submission" date="2024-04" db="EMBL/GenBank/DDBJ databases">
        <authorList>
            <person name="Fracassetti M."/>
        </authorList>
    </citation>
    <scope>NUCLEOTIDE SEQUENCE [LARGE SCALE GENOMIC DNA]</scope>
</reference>
<gene>
    <name evidence="1" type="ORF">LTRI10_LOCUS33703</name>
</gene>
<protein>
    <submittedName>
        <fullName evidence="1">Uncharacterized protein</fullName>
    </submittedName>
</protein>
<accession>A0AAV2F4F7</accession>
<proteinExistence type="predicted"/>
<dbReference type="AlphaFoldDB" id="A0AAV2F4F7"/>
<evidence type="ECO:0000313" key="2">
    <source>
        <dbReference type="Proteomes" id="UP001497516"/>
    </source>
</evidence>
<dbReference type="Proteomes" id="UP001497516">
    <property type="component" value="Chromosome 6"/>
</dbReference>
<evidence type="ECO:0000313" key="1">
    <source>
        <dbReference type="EMBL" id="CAL1393106.1"/>
    </source>
</evidence>
<organism evidence="1 2">
    <name type="scientific">Linum trigynum</name>
    <dbReference type="NCBI Taxonomy" id="586398"/>
    <lineage>
        <taxon>Eukaryota</taxon>
        <taxon>Viridiplantae</taxon>
        <taxon>Streptophyta</taxon>
        <taxon>Embryophyta</taxon>
        <taxon>Tracheophyta</taxon>
        <taxon>Spermatophyta</taxon>
        <taxon>Magnoliopsida</taxon>
        <taxon>eudicotyledons</taxon>
        <taxon>Gunneridae</taxon>
        <taxon>Pentapetalae</taxon>
        <taxon>rosids</taxon>
        <taxon>fabids</taxon>
        <taxon>Malpighiales</taxon>
        <taxon>Linaceae</taxon>
        <taxon>Linum</taxon>
    </lineage>
</organism>